<evidence type="ECO:0000256" key="6">
    <source>
        <dbReference type="ARBA" id="ARBA00009541"/>
    </source>
</evidence>
<sequence>MKIAPSILSADFANLARDVAVVEKAGVQYLHIDIMDGHFVSNLTFGANVVQALRSHSDLVFDCHMMVDDPGKYVADFAQAGADIMGIHAEATPHLHAVLTLIKNAGMKAEVVINPATPVSAIEEVLPMVDQVLVMTVDPGFGGQSFLPETLHKVEQLAAAKQKNQWHYDIEVDGGLNDQTVRQAVKAGANVIVAGSYIFGAADPAERIAALTKASEE</sequence>
<dbReference type="InterPro" id="IPR013785">
    <property type="entry name" value="Aldolase_TIM"/>
</dbReference>
<feature type="binding site" evidence="10 14">
    <location>
        <position position="6"/>
    </location>
    <ligand>
        <name>substrate</name>
    </ligand>
</feature>
<dbReference type="PROSITE" id="PS01085">
    <property type="entry name" value="RIBUL_P_3_EPIMER_1"/>
    <property type="match status" value="1"/>
</dbReference>
<evidence type="ECO:0000256" key="2">
    <source>
        <dbReference type="ARBA" id="ARBA00001936"/>
    </source>
</evidence>
<dbReference type="GO" id="GO:0004750">
    <property type="term" value="F:D-ribulose-phosphate 3-epimerase activity"/>
    <property type="evidence" value="ECO:0007669"/>
    <property type="project" value="UniProtKB-UniRule"/>
</dbReference>
<feature type="active site" description="Proton donor" evidence="10 12">
    <location>
        <position position="173"/>
    </location>
</feature>
<evidence type="ECO:0000256" key="14">
    <source>
        <dbReference type="PIRSR" id="PIRSR001461-3"/>
    </source>
</evidence>
<comment type="cofactor">
    <cofactor evidence="5">
        <name>Fe(2+)</name>
        <dbReference type="ChEBI" id="CHEBI:29033"/>
    </cofactor>
</comment>
<feature type="binding site" evidence="10 13">
    <location>
        <position position="33"/>
    </location>
    <ligand>
        <name>a divalent metal cation</name>
        <dbReference type="ChEBI" id="CHEBI:60240"/>
    </ligand>
</feature>
<keyword evidence="9 10" id="KW-0413">Isomerase</keyword>
<keyword evidence="13" id="KW-0170">Cobalt</keyword>
<comment type="pathway">
    <text evidence="10">Carbohydrate degradation.</text>
</comment>
<dbReference type="GO" id="GO:0005737">
    <property type="term" value="C:cytoplasm"/>
    <property type="evidence" value="ECO:0007669"/>
    <property type="project" value="UniProtKB-ARBA"/>
</dbReference>
<evidence type="ECO:0000256" key="4">
    <source>
        <dbReference type="ARBA" id="ARBA00001947"/>
    </source>
</evidence>
<dbReference type="CDD" id="cd00429">
    <property type="entry name" value="RPE"/>
    <property type="match status" value="1"/>
</dbReference>
<dbReference type="InterPro" id="IPR011060">
    <property type="entry name" value="RibuloseP-bd_barrel"/>
</dbReference>
<comment type="catalytic activity">
    <reaction evidence="1 10 11">
        <text>D-ribulose 5-phosphate = D-xylulose 5-phosphate</text>
        <dbReference type="Rhea" id="RHEA:13677"/>
        <dbReference type="ChEBI" id="CHEBI:57737"/>
        <dbReference type="ChEBI" id="CHEBI:58121"/>
        <dbReference type="EC" id="5.1.3.1"/>
    </reaction>
</comment>
<dbReference type="EC" id="5.1.3.1" evidence="7 10"/>
<feature type="binding site" evidence="10">
    <location>
        <begin position="173"/>
        <end position="175"/>
    </location>
    <ligand>
        <name>substrate</name>
    </ligand>
</feature>
<feature type="active site" description="Proton acceptor" evidence="10 12">
    <location>
        <position position="33"/>
    </location>
</feature>
<gene>
    <name evidence="10 15" type="primary">rpe</name>
    <name evidence="15" type="ORF">LFYK43_05850</name>
</gene>
<reference evidence="15 16" key="1">
    <citation type="journal article" date="2019" name="Int. J. Syst. Evol. Microbiol.">
        <title>Lactobacillus salitolerans sp. nov., a novel lactic acid bacterium isolated from spent mushroom substrates.</title>
        <authorList>
            <person name="Tohno M."/>
            <person name="Tanizawa Y."/>
            <person name="Kojima Y."/>
            <person name="Sakamoto M."/>
            <person name="Nakamura Y."/>
            <person name="Ohkuma M."/>
            <person name="Kobayashi H."/>
        </authorList>
    </citation>
    <scope>NUCLEOTIDE SEQUENCE [LARGE SCALE GENOMIC DNA]</scope>
    <source>
        <strain evidence="15 16">YK43</strain>
    </source>
</reference>
<protein>
    <recommendedName>
        <fullName evidence="7 10">Ribulose-phosphate 3-epimerase</fullName>
        <ecNumber evidence="7 10">5.1.3.1</ecNumber>
    </recommendedName>
</protein>
<dbReference type="GO" id="GO:0019323">
    <property type="term" value="P:pentose catabolic process"/>
    <property type="evidence" value="ECO:0007669"/>
    <property type="project" value="UniProtKB-UniRule"/>
</dbReference>
<evidence type="ECO:0000256" key="10">
    <source>
        <dbReference type="HAMAP-Rule" id="MF_02227"/>
    </source>
</evidence>
<evidence type="ECO:0000256" key="8">
    <source>
        <dbReference type="ARBA" id="ARBA00022723"/>
    </source>
</evidence>
<evidence type="ECO:0000256" key="9">
    <source>
        <dbReference type="ARBA" id="ARBA00023235"/>
    </source>
</evidence>
<name>A0A401IRH3_9LACO</name>
<dbReference type="Gene3D" id="3.20.20.70">
    <property type="entry name" value="Aldolase class I"/>
    <property type="match status" value="1"/>
</dbReference>
<evidence type="ECO:0000256" key="12">
    <source>
        <dbReference type="PIRSR" id="PIRSR001461-1"/>
    </source>
</evidence>
<dbReference type="AlphaFoldDB" id="A0A401IRH3"/>
<proteinExistence type="inferred from homology"/>
<dbReference type="PANTHER" id="PTHR11749">
    <property type="entry name" value="RIBULOSE-5-PHOSPHATE-3-EPIMERASE"/>
    <property type="match status" value="1"/>
</dbReference>
<dbReference type="PIRSF" id="PIRSF001461">
    <property type="entry name" value="RPE"/>
    <property type="match status" value="1"/>
</dbReference>
<comment type="caution">
    <text evidence="15">The sequence shown here is derived from an EMBL/GenBank/DDBJ whole genome shotgun (WGS) entry which is preliminary data.</text>
</comment>
<dbReference type="HAMAP" id="MF_02227">
    <property type="entry name" value="RPE"/>
    <property type="match status" value="1"/>
</dbReference>
<dbReference type="RefSeq" id="WP_124975246.1">
    <property type="nucleotide sequence ID" value="NZ_BFFP01000006.1"/>
</dbReference>
<keyword evidence="13" id="KW-0862">Zinc</keyword>
<comment type="cofactor">
    <cofactor evidence="4">
        <name>Zn(2+)</name>
        <dbReference type="ChEBI" id="CHEBI:29105"/>
    </cofactor>
</comment>
<keyword evidence="16" id="KW-1185">Reference proteome</keyword>
<dbReference type="SUPFAM" id="SSF51366">
    <property type="entry name" value="Ribulose-phoshate binding barrel"/>
    <property type="match status" value="1"/>
</dbReference>
<keyword evidence="8 10" id="KW-0479">Metal-binding</keyword>
<comment type="function">
    <text evidence="10">Catalyzes the reversible epimerization of D-ribulose 5-phosphate to D-xylulose 5-phosphate.</text>
</comment>
<comment type="cofactor">
    <cofactor evidence="10 13">
        <name>a divalent metal cation</name>
        <dbReference type="ChEBI" id="CHEBI:60240"/>
    </cofactor>
    <text evidence="10 13">Binds 1 divalent metal cation per subunit.</text>
</comment>
<evidence type="ECO:0000256" key="5">
    <source>
        <dbReference type="ARBA" id="ARBA00001954"/>
    </source>
</evidence>
<feature type="binding site" evidence="10 14">
    <location>
        <begin position="195"/>
        <end position="196"/>
    </location>
    <ligand>
        <name>substrate</name>
    </ligand>
</feature>
<dbReference type="GO" id="GO:0006098">
    <property type="term" value="P:pentose-phosphate shunt"/>
    <property type="evidence" value="ECO:0007669"/>
    <property type="project" value="UniProtKB-UniRule"/>
</dbReference>
<dbReference type="Proteomes" id="UP000286848">
    <property type="component" value="Unassembled WGS sequence"/>
</dbReference>
<dbReference type="PROSITE" id="PS01086">
    <property type="entry name" value="RIBUL_P_3_EPIMER_2"/>
    <property type="match status" value="1"/>
</dbReference>
<dbReference type="GO" id="GO:0046872">
    <property type="term" value="F:metal ion binding"/>
    <property type="evidence" value="ECO:0007669"/>
    <property type="project" value="UniProtKB-UniRule"/>
</dbReference>
<evidence type="ECO:0000313" key="15">
    <source>
        <dbReference type="EMBL" id="GBG94126.1"/>
    </source>
</evidence>
<feature type="binding site" evidence="14">
    <location>
        <position position="175"/>
    </location>
    <ligand>
        <name>substrate</name>
    </ligand>
</feature>
<dbReference type="Pfam" id="PF00834">
    <property type="entry name" value="Ribul_P_3_epim"/>
    <property type="match status" value="1"/>
</dbReference>
<dbReference type="NCBIfam" id="TIGR01163">
    <property type="entry name" value="rpe"/>
    <property type="match status" value="1"/>
</dbReference>
<feature type="binding site" evidence="10 13">
    <location>
        <position position="173"/>
    </location>
    <ligand>
        <name>a divalent metal cation</name>
        <dbReference type="ChEBI" id="CHEBI:60240"/>
    </ligand>
</feature>
<evidence type="ECO:0000256" key="3">
    <source>
        <dbReference type="ARBA" id="ARBA00001941"/>
    </source>
</evidence>
<comment type="cofactor">
    <cofactor evidence="2">
        <name>Mn(2+)</name>
        <dbReference type="ChEBI" id="CHEBI:29035"/>
    </cofactor>
</comment>
<feature type="binding site" evidence="10 14">
    <location>
        <begin position="140"/>
        <end position="143"/>
    </location>
    <ligand>
        <name>substrate</name>
    </ligand>
</feature>
<dbReference type="FunFam" id="3.20.20.70:FF:000004">
    <property type="entry name" value="Ribulose-phosphate 3-epimerase"/>
    <property type="match status" value="1"/>
</dbReference>
<evidence type="ECO:0000256" key="11">
    <source>
        <dbReference type="PIRNR" id="PIRNR001461"/>
    </source>
</evidence>
<feature type="binding site" evidence="10 14">
    <location>
        <position position="64"/>
    </location>
    <ligand>
        <name>substrate</name>
    </ligand>
</feature>
<evidence type="ECO:0000313" key="16">
    <source>
        <dbReference type="Proteomes" id="UP000286848"/>
    </source>
</evidence>
<dbReference type="EMBL" id="BFFP01000006">
    <property type="protein sequence ID" value="GBG94126.1"/>
    <property type="molecule type" value="Genomic_DNA"/>
</dbReference>
<comment type="cofactor">
    <cofactor evidence="3">
        <name>Co(2+)</name>
        <dbReference type="ChEBI" id="CHEBI:48828"/>
    </cofactor>
</comment>
<feature type="binding site" evidence="10 13">
    <location>
        <position position="31"/>
    </location>
    <ligand>
        <name>a divalent metal cation</name>
        <dbReference type="ChEBI" id="CHEBI:60240"/>
    </ligand>
</feature>
<dbReference type="InterPro" id="IPR026019">
    <property type="entry name" value="Ribul_P_3_epim"/>
</dbReference>
<comment type="similarity">
    <text evidence="6 10 11">Belongs to the ribulose-phosphate 3-epimerase family.</text>
</comment>
<accession>A0A401IRH3</accession>
<keyword evidence="13" id="KW-0464">Manganese</keyword>
<evidence type="ECO:0000256" key="7">
    <source>
        <dbReference type="ARBA" id="ARBA00013188"/>
    </source>
</evidence>
<dbReference type="OrthoDB" id="1645589at2"/>
<keyword evidence="10 11" id="KW-0119">Carbohydrate metabolism</keyword>
<dbReference type="InterPro" id="IPR000056">
    <property type="entry name" value="Ribul_P_3_epim-like"/>
</dbReference>
<feature type="binding site" evidence="10 13">
    <location>
        <position position="64"/>
    </location>
    <ligand>
        <name>a divalent metal cation</name>
        <dbReference type="ChEBI" id="CHEBI:60240"/>
    </ligand>
</feature>
<organism evidence="15 16">
    <name type="scientific">Ligilactobacillus salitolerans</name>
    <dbReference type="NCBI Taxonomy" id="1808352"/>
    <lineage>
        <taxon>Bacteria</taxon>
        <taxon>Bacillati</taxon>
        <taxon>Bacillota</taxon>
        <taxon>Bacilli</taxon>
        <taxon>Lactobacillales</taxon>
        <taxon>Lactobacillaceae</taxon>
        <taxon>Ligilactobacillus</taxon>
    </lineage>
</organism>
<evidence type="ECO:0000256" key="13">
    <source>
        <dbReference type="PIRSR" id="PIRSR001461-2"/>
    </source>
</evidence>
<evidence type="ECO:0000256" key="1">
    <source>
        <dbReference type="ARBA" id="ARBA00001782"/>
    </source>
</evidence>
<dbReference type="NCBIfam" id="NF004076">
    <property type="entry name" value="PRK05581.1-4"/>
    <property type="match status" value="1"/>
</dbReference>